<protein>
    <submittedName>
        <fullName evidence="1">Uncharacterized protein</fullName>
    </submittedName>
</protein>
<comment type="caution">
    <text evidence="1">The sequence shown here is derived from an EMBL/GenBank/DDBJ whole genome shotgun (WGS) entry which is preliminary data.</text>
</comment>
<gene>
    <name evidence="1" type="ORF">A4H97_31380</name>
</gene>
<organism evidence="1 2">
    <name type="scientific">Niastella yeongjuensis</name>
    <dbReference type="NCBI Taxonomy" id="354355"/>
    <lineage>
        <taxon>Bacteria</taxon>
        <taxon>Pseudomonadati</taxon>
        <taxon>Bacteroidota</taxon>
        <taxon>Chitinophagia</taxon>
        <taxon>Chitinophagales</taxon>
        <taxon>Chitinophagaceae</taxon>
        <taxon>Niastella</taxon>
    </lineage>
</organism>
<evidence type="ECO:0000313" key="1">
    <source>
        <dbReference type="EMBL" id="OQP46264.1"/>
    </source>
</evidence>
<name>A0A1V9EK04_9BACT</name>
<keyword evidence="2" id="KW-1185">Reference proteome</keyword>
<dbReference type="STRING" id="354355.SAMN05660816_06435"/>
<proteinExistence type="predicted"/>
<reference evidence="2" key="1">
    <citation type="submission" date="2016-04" db="EMBL/GenBank/DDBJ databases">
        <authorList>
            <person name="Chen L."/>
            <person name="Zhuang W."/>
            <person name="Wang G."/>
        </authorList>
    </citation>
    <scope>NUCLEOTIDE SEQUENCE [LARGE SCALE GENOMIC DNA]</scope>
    <source>
        <strain evidence="2">17621</strain>
    </source>
</reference>
<dbReference type="AlphaFoldDB" id="A0A1V9EK04"/>
<dbReference type="EMBL" id="LVXG01000024">
    <property type="protein sequence ID" value="OQP46264.1"/>
    <property type="molecule type" value="Genomic_DNA"/>
</dbReference>
<dbReference type="RefSeq" id="WP_081201927.1">
    <property type="nucleotide sequence ID" value="NZ_FOCZ01000020.1"/>
</dbReference>
<evidence type="ECO:0000313" key="2">
    <source>
        <dbReference type="Proteomes" id="UP000192610"/>
    </source>
</evidence>
<sequence>MIKQFKPGTVVWEEYGHEGLYNKVPVSEIKFNCELPLTTISADSIYAVIAEGGTSNKETGWIKPGKAMRDNQQVILTFPLLASGGVAVQIKGLSNNYHNQ</sequence>
<accession>A0A1V9EK04</accession>
<dbReference type="Proteomes" id="UP000192610">
    <property type="component" value="Unassembled WGS sequence"/>
</dbReference>